<gene>
    <name evidence="1" type="ORF">NLG97_g6473</name>
</gene>
<name>A0ACC1QTC3_9HYPO</name>
<evidence type="ECO:0000313" key="1">
    <source>
        <dbReference type="EMBL" id="KAJ3487139.1"/>
    </source>
</evidence>
<accession>A0ACC1QTC3</accession>
<sequence length="76" mass="8210">MEKGIKAFEHQEWVSQRKVPHTIDVVDPDPSWPATYERLAAGIPAGCGRTSAICDRGGGGTPRAKRANMKGQGIHI</sequence>
<dbReference type="EMBL" id="JANAKD010000859">
    <property type="protein sequence ID" value="KAJ3487139.1"/>
    <property type="molecule type" value="Genomic_DNA"/>
</dbReference>
<reference evidence="1" key="1">
    <citation type="submission" date="2022-07" db="EMBL/GenBank/DDBJ databases">
        <title>Genome Sequence of Lecanicillium saksenae.</title>
        <authorList>
            <person name="Buettner E."/>
        </authorList>
    </citation>
    <scope>NUCLEOTIDE SEQUENCE</scope>
    <source>
        <strain evidence="1">VT-O1</strain>
    </source>
</reference>
<proteinExistence type="predicted"/>
<dbReference type="Proteomes" id="UP001148737">
    <property type="component" value="Unassembled WGS sequence"/>
</dbReference>
<protein>
    <submittedName>
        <fullName evidence="1">Uncharacterized protein</fullName>
    </submittedName>
</protein>
<keyword evidence="2" id="KW-1185">Reference proteome</keyword>
<comment type="caution">
    <text evidence="1">The sequence shown here is derived from an EMBL/GenBank/DDBJ whole genome shotgun (WGS) entry which is preliminary data.</text>
</comment>
<evidence type="ECO:0000313" key="2">
    <source>
        <dbReference type="Proteomes" id="UP001148737"/>
    </source>
</evidence>
<organism evidence="1 2">
    <name type="scientific">Lecanicillium saksenae</name>
    <dbReference type="NCBI Taxonomy" id="468837"/>
    <lineage>
        <taxon>Eukaryota</taxon>
        <taxon>Fungi</taxon>
        <taxon>Dikarya</taxon>
        <taxon>Ascomycota</taxon>
        <taxon>Pezizomycotina</taxon>
        <taxon>Sordariomycetes</taxon>
        <taxon>Hypocreomycetidae</taxon>
        <taxon>Hypocreales</taxon>
        <taxon>Cordycipitaceae</taxon>
        <taxon>Lecanicillium</taxon>
    </lineage>
</organism>